<gene>
    <name evidence="3" type="ORF">ADS79_20375</name>
    <name evidence="2" type="ORF">BRE01_02640</name>
</gene>
<dbReference type="STRING" id="54915.ADS79_20375"/>
<reference evidence="3" key="2">
    <citation type="submission" date="2015-07" db="EMBL/GenBank/DDBJ databases">
        <title>MeaNS - Measles Nucleotide Surveillance Program.</title>
        <authorList>
            <person name="Tran T."/>
            <person name="Druce J."/>
        </authorList>
    </citation>
    <scope>NUCLEOTIDE SEQUENCE</scope>
    <source>
        <strain evidence="3">DSM 9887</strain>
    </source>
</reference>
<dbReference type="InterPro" id="IPR050256">
    <property type="entry name" value="Glycosyltransferase_2"/>
</dbReference>
<dbReference type="EMBL" id="LGIQ01000009">
    <property type="protein sequence ID" value="KNB71173.1"/>
    <property type="molecule type" value="Genomic_DNA"/>
</dbReference>
<reference evidence="4" key="1">
    <citation type="submission" date="2015-07" db="EMBL/GenBank/DDBJ databases">
        <title>Genome sequencing project for genomic taxonomy and phylogenomics of Bacillus-like bacteria.</title>
        <authorList>
            <person name="Liu B."/>
            <person name="Wang J."/>
            <person name="Zhu Y."/>
            <person name="Liu G."/>
            <person name="Chen Q."/>
            <person name="Chen Z."/>
            <person name="Lan J."/>
            <person name="Che J."/>
            <person name="Ge C."/>
            <person name="Shi H."/>
            <person name="Pan Z."/>
            <person name="Liu X."/>
        </authorList>
    </citation>
    <scope>NUCLEOTIDE SEQUENCE [LARGE SCALE GENOMIC DNA]</scope>
    <source>
        <strain evidence="4">DSM 9887</strain>
    </source>
</reference>
<dbReference type="RefSeq" id="WP_049740207.1">
    <property type="nucleotide sequence ID" value="NZ_BJON01000002.1"/>
</dbReference>
<evidence type="ECO:0000313" key="2">
    <source>
        <dbReference type="EMBL" id="GED66562.1"/>
    </source>
</evidence>
<dbReference type="PANTHER" id="PTHR48090">
    <property type="entry name" value="UNDECAPRENYL-PHOSPHATE 4-DEOXY-4-FORMAMIDO-L-ARABINOSE TRANSFERASE-RELATED"/>
    <property type="match status" value="1"/>
</dbReference>
<dbReference type="InterPro" id="IPR001173">
    <property type="entry name" value="Glyco_trans_2-like"/>
</dbReference>
<keyword evidence="5" id="KW-1185">Reference proteome</keyword>
<dbReference type="CDD" id="cd04179">
    <property type="entry name" value="DPM_DPG-synthase_like"/>
    <property type="match status" value="1"/>
</dbReference>
<keyword evidence="3" id="KW-0808">Transferase</keyword>
<evidence type="ECO:0000313" key="5">
    <source>
        <dbReference type="Proteomes" id="UP000319578"/>
    </source>
</evidence>
<dbReference type="EMBL" id="BJON01000002">
    <property type="protein sequence ID" value="GED66562.1"/>
    <property type="molecule type" value="Genomic_DNA"/>
</dbReference>
<dbReference type="InterPro" id="IPR029044">
    <property type="entry name" value="Nucleotide-diphossugar_trans"/>
</dbReference>
<dbReference type="OrthoDB" id="396512at2"/>
<dbReference type="Proteomes" id="UP000036834">
    <property type="component" value="Unassembled WGS sequence"/>
</dbReference>
<accession>A0A0K9YR22</accession>
<reference evidence="2 5" key="3">
    <citation type="submission" date="2019-06" db="EMBL/GenBank/DDBJ databases">
        <title>Whole genome shotgun sequence of Brevibacillus reuszeri NBRC 15719.</title>
        <authorList>
            <person name="Hosoyama A."/>
            <person name="Uohara A."/>
            <person name="Ohji S."/>
            <person name="Ichikawa N."/>
        </authorList>
    </citation>
    <scope>NUCLEOTIDE SEQUENCE [LARGE SCALE GENOMIC DNA]</scope>
    <source>
        <strain evidence="2 5">NBRC 15719</strain>
    </source>
</reference>
<dbReference type="Proteomes" id="UP000319578">
    <property type="component" value="Unassembled WGS sequence"/>
</dbReference>
<evidence type="ECO:0000313" key="4">
    <source>
        <dbReference type="Proteomes" id="UP000036834"/>
    </source>
</evidence>
<dbReference type="SUPFAM" id="SSF53448">
    <property type="entry name" value="Nucleotide-diphospho-sugar transferases"/>
    <property type="match status" value="1"/>
</dbReference>
<evidence type="ECO:0000259" key="1">
    <source>
        <dbReference type="Pfam" id="PF00535"/>
    </source>
</evidence>
<dbReference type="GO" id="GO:0016740">
    <property type="term" value="F:transferase activity"/>
    <property type="evidence" value="ECO:0007669"/>
    <property type="project" value="UniProtKB-KW"/>
</dbReference>
<protein>
    <submittedName>
        <fullName evidence="2">Glycosyl transferase</fullName>
    </submittedName>
    <submittedName>
        <fullName evidence="3">Glycosyltransferase</fullName>
    </submittedName>
</protein>
<organism evidence="3 4">
    <name type="scientific">Brevibacillus reuszeri</name>
    <dbReference type="NCBI Taxonomy" id="54915"/>
    <lineage>
        <taxon>Bacteria</taxon>
        <taxon>Bacillati</taxon>
        <taxon>Bacillota</taxon>
        <taxon>Bacilli</taxon>
        <taxon>Bacillales</taxon>
        <taxon>Paenibacillaceae</taxon>
        <taxon>Brevibacillus</taxon>
    </lineage>
</organism>
<dbReference type="PANTHER" id="PTHR48090:SF7">
    <property type="entry name" value="RFBJ PROTEIN"/>
    <property type="match status" value="1"/>
</dbReference>
<feature type="domain" description="Glycosyltransferase 2-like" evidence="1">
    <location>
        <begin position="5"/>
        <end position="115"/>
    </location>
</feature>
<dbReference type="PATRIC" id="fig|54915.3.peg.3192"/>
<comment type="caution">
    <text evidence="3">The sequence shown here is derived from an EMBL/GenBank/DDBJ whole genome shotgun (WGS) entry which is preliminary data.</text>
</comment>
<dbReference type="Gene3D" id="3.90.550.10">
    <property type="entry name" value="Spore Coat Polysaccharide Biosynthesis Protein SpsA, Chain A"/>
    <property type="match status" value="1"/>
</dbReference>
<dbReference type="AlphaFoldDB" id="A0A0K9YR22"/>
<dbReference type="Pfam" id="PF00535">
    <property type="entry name" value="Glycos_transf_2"/>
    <property type="match status" value="1"/>
</dbReference>
<proteinExistence type="predicted"/>
<name>A0A0K9YR22_9BACL</name>
<sequence>MKKVSVVIPAYNEEASISSTLQAIRERTLCHELIVIDDGSVDDTASLARKWADLVITAPKNRGKGAALQEGWQYVRGDIVMLLDSDLRESAAEAEHLLAPVIEGACDMAVAVLPPPRKKAGMGLAKGLAHHGIRILTGFEARAPLSGQRAFRRDLLQQLGKLDRGFGVEVGLTVDAIRAGYRVLEVPVPFFHRETGNDWSGYCHRGKEFVAIGRTLCHKWWEGQKWRQNG</sequence>
<evidence type="ECO:0000313" key="3">
    <source>
        <dbReference type="EMBL" id="KNB71173.1"/>
    </source>
</evidence>